<dbReference type="InterPro" id="IPR036179">
    <property type="entry name" value="Ig-like_dom_sf"/>
</dbReference>
<dbReference type="SMART" id="SM00060">
    <property type="entry name" value="FN3"/>
    <property type="match status" value="2"/>
</dbReference>
<keyword evidence="4" id="KW-1133">Transmembrane helix</keyword>
<feature type="domain" description="Fibronectin type-III" evidence="7">
    <location>
        <begin position="542"/>
        <end position="641"/>
    </location>
</feature>
<evidence type="ECO:0000313" key="9">
    <source>
        <dbReference type="Proteomes" id="UP000728185"/>
    </source>
</evidence>
<keyword evidence="1" id="KW-0677">Repeat</keyword>
<evidence type="ECO:0000313" key="8">
    <source>
        <dbReference type="EMBL" id="KAA0191895.1"/>
    </source>
</evidence>
<dbReference type="PANTHER" id="PTHR44170:SF6">
    <property type="entry name" value="CONTACTIN"/>
    <property type="match status" value="1"/>
</dbReference>
<feature type="domain" description="Ig-like" evidence="6">
    <location>
        <begin position="138"/>
        <end position="211"/>
    </location>
</feature>
<dbReference type="SMART" id="SM00409">
    <property type="entry name" value="IG"/>
    <property type="match status" value="5"/>
</dbReference>
<feature type="domain" description="Ig-like" evidence="6">
    <location>
        <begin position="216"/>
        <end position="297"/>
    </location>
</feature>
<feature type="domain" description="Ig-like" evidence="6">
    <location>
        <begin position="406"/>
        <end position="494"/>
    </location>
</feature>
<dbReference type="InterPro" id="IPR003961">
    <property type="entry name" value="FN3_dom"/>
</dbReference>
<dbReference type="EMBL" id="LUCM01006057">
    <property type="protein sequence ID" value="KAA0191895.1"/>
    <property type="molecule type" value="Genomic_DNA"/>
</dbReference>
<dbReference type="InterPro" id="IPR003598">
    <property type="entry name" value="Ig_sub2"/>
</dbReference>
<dbReference type="CDD" id="cd00063">
    <property type="entry name" value="FN3"/>
    <property type="match status" value="2"/>
</dbReference>
<feature type="signal peptide" evidence="5">
    <location>
        <begin position="1"/>
        <end position="19"/>
    </location>
</feature>
<evidence type="ECO:0000256" key="5">
    <source>
        <dbReference type="SAM" id="SignalP"/>
    </source>
</evidence>
<dbReference type="InterPro" id="IPR007110">
    <property type="entry name" value="Ig-like_dom"/>
</dbReference>
<dbReference type="InterPro" id="IPR013106">
    <property type="entry name" value="Ig_V-set"/>
</dbReference>
<keyword evidence="9" id="KW-1185">Reference proteome</keyword>
<feature type="chain" id="PRO_5034863474" evidence="5">
    <location>
        <begin position="20"/>
        <end position="1437"/>
    </location>
</feature>
<keyword evidence="2" id="KW-1015">Disulfide bond</keyword>
<keyword evidence="5" id="KW-0732">Signal</keyword>
<protein>
    <submittedName>
        <fullName evidence="8">Uncharacterized protein</fullName>
    </submittedName>
</protein>
<feature type="domain" description="Fibronectin type-III" evidence="7">
    <location>
        <begin position="836"/>
        <end position="931"/>
    </location>
</feature>
<dbReference type="Proteomes" id="UP000728185">
    <property type="component" value="Unassembled WGS sequence"/>
</dbReference>
<dbReference type="SUPFAM" id="SSF48726">
    <property type="entry name" value="Immunoglobulin"/>
    <property type="match status" value="5"/>
</dbReference>
<dbReference type="Pfam" id="PF13927">
    <property type="entry name" value="Ig_3"/>
    <property type="match status" value="2"/>
</dbReference>
<dbReference type="FunFam" id="2.60.40.10:FF:000032">
    <property type="entry name" value="palladin isoform X1"/>
    <property type="match status" value="2"/>
</dbReference>
<dbReference type="SMART" id="SM00406">
    <property type="entry name" value="IGv"/>
    <property type="match status" value="2"/>
</dbReference>
<dbReference type="PROSITE" id="PS50835">
    <property type="entry name" value="IG_LIKE"/>
    <property type="match status" value="5"/>
</dbReference>
<evidence type="ECO:0000256" key="2">
    <source>
        <dbReference type="ARBA" id="ARBA00023157"/>
    </source>
</evidence>
<dbReference type="InterPro" id="IPR013783">
    <property type="entry name" value="Ig-like_fold"/>
</dbReference>
<dbReference type="InterPro" id="IPR003599">
    <property type="entry name" value="Ig_sub"/>
</dbReference>
<dbReference type="CDD" id="cd00096">
    <property type="entry name" value="Ig"/>
    <property type="match status" value="1"/>
</dbReference>
<dbReference type="Gene3D" id="2.60.40.10">
    <property type="entry name" value="Immunoglobulins"/>
    <property type="match status" value="7"/>
</dbReference>
<dbReference type="OrthoDB" id="428111at2759"/>
<evidence type="ECO:0000256" key="4">
    <source>
        <dbReference type="SAM" id="Phobius"/>
    </source>
</evidence>
<reference evidence="8" key="1">
    <citation type="submission" date="2019-05" db="EMBL/GenBank/DDBJ databases">
        <title>Annotation for the trematode Fasciolopsis buski.</title>
        <authorList>
            <person name="Choi Y.-J."/>
        </authorList>
    </citation>
    <scope>NUCLEOTIDE SEQUENCE</scope>
    <source>
        <strain evidence="8">HT</strain>
        <tissue evidence="8">Whole worm</tissue>
    </source>
</reference>
<feature type="domain" description="Ig-like" evidence="6">
    <location>
        <begin position="302"/>
        <end position="393"/>
    </location>
</feature>
<evidence type="ECO:0000259" key="7">
    <source>
        <dbReference type="PROSITE" id="PS50853"/>
    </source>
</evidence>
<proteinExistence type="predicted"/>
<feature type="transmembrane region" description="Helical" evidence="4">
    <location>
        <begin position="997"/>
        <end position="1020"/>
    </location>
</feature>
<name>A0A8E0RUD8_9TREM</name>
<dbReference type="PROSITE" id="PS50853">
    <property type="entry name" value="FN3"/>
    <property type="match status" value="2"/>
</dbReference>
<organism evidence="8 9">
    <name type="scientific">Fasciolopsis buskii</name>
    <dbReference type="NCBI Taxonomy" id="27845"/>
    <lineage>
        <taxon>Eukaryota</taxon>
        <taxon>Metazoa</taxon>
        <taxon>Spiralia</taxon>
        <taxon>Lophotrochozoa</taxon>
        <taxon>Platyhelminthes</taxon>
        <taxon>Trematoda</taxon>
        <taxon>Digenea</taxon>
        <taxon>Plagiorchiida</taxon>
        <taxon>Echinostomata</taxon>
        <taxon>Echinostomatoidea</taxon>
        <taxon>Fasciolidae</taxon>
        <taxon>Fasciolopsis</taxon>
    </lineage>
</organism>
<keyword evidence="4" id="KW-0472">Membrane</keyword>
<comment type="caution">
    <text evidence="8">The sequence shown here is derived from an EMBL/GenBank/DDBJ whole genome shotgun (WGS) entry which is preliminary data.</text>
</comment>
<sequence length="1437" mass="157649">MWCFKFLSIILLWIPPARAENKAENKPVFTASPEDTFLLHDQPLTLKCLATGLPTPTITWYKDHEVVQTHRDRPGTSNRITNHGELIILRFGPSDEGIYYCNASNIHGWVKSASATVRSAFLNTSKAHASGSKTAHIGDTVTFECVPPDGIPKPIVSWTHDGLPVANDNRVGIFNFSNLRIHSVRQSDAGPYRCKAENSAGSWESDSSWLTVQRKPRFTSAPGDKQVIVGESVDFQCMATDAPNSTIVWRKSVGKMRAKLWNKRSLRIENVQLSDAGDYVCEVKNAHRRTEAVAHLSVILPPTFLVTPDDRVAAIGESVSFDCVASGAPLPTVRWIHNGETFWVPSRHGPVSVKKRKHVLHNGTLFIKSVIAADEGVYECRASQIAGIVKSLSRLFVEAPFTQPLPIIELVPQNLTVYTGMIATFPCQASVFRYPRLSDASAGHSFPEIVPHWFINGVKVSPPNDRRIVLFNTGSLQLHAVRPSDAGIYTCEVEVQEFTRGSILSAKTRWSSNLTVLPSDAASDSLDVNFDGKTEDALIPHPPERVELLSVGDTWITILINPPDKNSSIIKPEWPSEYHVEYAEYNSSSGWQLASSSVKTREARIENLKPETGYHILVRGVNKHGIGRPKVLDQVVYTLPSSTRDNVDQMHILARLQQVHFDSPRSRPLSPLEALIEWTTCGDIVSLSEISAHKITVKPLPLSRCLSTDAKNTGYILQYNEERNSVSDSVCSSSDSSAEYETLDEFAHCSLSELRDSYDLSADPPLSFTKEHLELNTDEVHSNSLYGRAVIPELKPFICYSVEVEPVGIDPHFGHLYGPRSRAATVLTYDSAPIGAPKVFRALWNQNGTVLELYWHPPALWEQGGILTGYSMRLIGPSVLSNRNFNFGANQQSYRLHGLDIWSNYTIYLAAVNCRGEGIRSLPVQILAYPSANPSSSLTEPKTLSLHSNQGVHRRVIYDGREATTGNLLLASQSLPPVELAEVNPSEERGSLIREPWFIVSVVAFSLLWILVVLGLVLCGRHRSRRHRRRATVLDPVDVGTVTKNGRFGPASETYPLSLASTPLLPTSTPDVNGLNGVNGILAHAVPTNEPHFYGDQRKVGKGLTQPTMNQQKGLVPVVSFPGSVVCNGNVQPAFTYYPHYSLGPQLGTPMDGIKTTPYVTTNSIPMSVQTPTIQGIGLSAFFVKYRCITILINVPFVYFRVFLGYQTNETHLSPHPVTVAAARGGQLHNQPGSVAGRIGDEVAEDTVSPYASVPVLQQMAFDHNPGVAVSAHPVGGVVQPTAPSGCRQLSLAEIIPPPPDYPPPSVPSCSPPLALSATCRNGTGWPQGSGSGDDSAYYAHSDLQSAISHEPEGSGGANLWSTQGHETNGTSCAPLDWSQHETSSMYTMSKPVFISSGEQKSSFRKFLTRKGVMKLFYLLRFVQSYKCSLLLSVLFL</sequence>
<feature type="domain" description="Ig-like" evidence="6">
    <location>
        <begin position="27"/>
        <end position="118"/>
    </location>
</feature>
<dbReference type="GO" id="GO:0098609">
    <property type="term" value="P:cell-cell adhesion"/>
    <property type="evidence" value="ECO:0007669"/>
    <property type="project" value="TreeGrafter"/>
</dbReference>
<dbReference type="SUPFAM" id="SSF49265">
    <property type="entry name" value="Fibronectin type III"/>
    <property type="match status" value="2"/>
</dbReference>
<keyword evidence="3" id="KW-0393">Immunoglobulin domain</keyword>
<dbReference type="SMART" id="SM00408">
    <property type="entry name" value="IGc2"/>
    <property type="match status" value="5"/>
</dbReference>
<evidence type="ECO:0000256" key="1">
    <source>
        <dbReference type="ARBA" id="ARBA00022737"/>
    </source>
</evidence>
<dbReference type="InterPro" id="IPR013098">
    <property type="entry name" value="Ig_I-set"/>
</dbReference>
<gene>
    <name evidence="8" type="ORF">FBUS_02890</name>
</gene>
<keyword evidence="4" id="KW-0812">Transmembrane</keyword>
<dbReference type="Pfam" id="PF07679">
    <property type="entry name" value="I-set"/>
    <property type="match status" value="2"/>
</dbReference>
<dbReference type="InterPro" id="IPR036116">
    <property type="entry name" value="FN3_sf"/>
</dbReference>
<accession>A0A8E0RUD8</accession>
<evidence type="ECO:0000256" key="3">
    <source>
        <dbReference type="ARBA" id="ARBA00023319"/>
    </source>
</evidence>
<dbReference type="PANTHER" id="PTHR44170">
    <property type="entry name" value="PROTEIN SIDEKICK"/>
    <property type="match status" value="1"/>
</dbReference>
<dbReference type="Pfam" id="PF00041">
    <property type="entry name" value="fn3"/>
    <property type="match status" value="2"/>
</dbReference>
<dbReference type="GO" id="GO:0016020">
    <property type="term" value="C:membrane"/>
    <property type="evidence" value="ECO:0007669"/>
    <property type="project" value="UniProtKB-SubCell"/>
</dbReference>
<evidence type="ECO:0000259" key="6">
    <source>
        <dbReference type="PROSITE" id="PS50835"/>
    </source>
</evidence>